<feature type="domain" description="Cytochrome b561 bacterial/Ni-hydrogenase" evidence="15">
    <location>
        <begin position="11"/>
        <end position="183"/>
    </location>
</feature>
<keyword evidence="17" id="KW-1185">Reference proteome</keyword>
<evidence type="ECO:0000313" key="17">
    <source>
        <dbReference type="Proteomes" id="UP000623795"/>
    </source>
</evidence>
<evidence type="ECO:0000256" key="14">
    <source>
        <dbReference type="SAM" id="Phobius"/>
    </source>
</evidence>
<keyword evidence="10" id="KW-0408">Iron</keyword>
<comment type="subcellular location">
    <subcellularLocation>
        <location evidence="2">Cell membrane</location>
        <topology evidence="2">Multi-pass membrane protein</topology>
    </subcellularLocation>
</comment>
<evidence type="ECO:0000259" key="15">
    <source>
        <dbReference type="Pfam" id="PF01292"/>
    </source>
</evidence>
<evidence type="ECO:0000256" key="5">
    <source>
        <dbReference type="ARBA" id="ARBA00022617"/>
    </source>
</evidence>
<dbReference type="PANTHER" id="PTHR30529">
    <property type="entry name" value="CYTOCHROME B561"/>
    <property type="match status" value="1"/>
</dbReference>
<dbReference type="EMBL" id="WTVN01000005">
    <property type="protein sequence ID" value="NMG43121.1"/>
    <property type="molecule type" value="Genomic_DNA"/>
</dbReference>
<evidence type="ECO:0000256" key="7">
    <source>
        <dbReference type="ARBA" id="ARBA00022723"/>
    </source>
</evidence>
<gene>
    <name evidence="16" type="ORF">GPA22_05175</name>
</gene>
<evidence type="ECO:0000256" key="2">
    <source>
        <dbReference type="ARBA" id="ARBA00004651"/>
    </source>
</evidence>
<dbReference type="Pfam" id="PF01292">
    <property type="entry name" value="Ni_hydr_CYTB"/>
    <property type="match status" value="1"/>
</dbReference>
<feature type="transmembrane region" description="Helical" evidence="14">
    <location>
        <begin position="12"/>
        <end position="37"/>
    </location>
</feature>
<feature type="region of interest" description="Disordered" evidence="13">
    <location>
        <begin position="188"/>
        <end position="208"/>
    </location>
</feature>
<proteinExistence type="inferred from homology"/>
<keyword evidence="11 14" id="KW-0472">Membrane</keyword>
<keyword evidence="6 14" id="KW-0812">Transmembrane</keyword>
<evidence type="ECO:0000256" key="8">
    <source>
        <dbReference type="ARBA" id="ARBA00022982"/>
    </source>
</evidence>
<accession>A0ABX1PX94</accession>
<keyword evidence="5" id="KW-0349">Heme</keyword>
<keyword evidence="3" id="KW-0813">Transport</keyword>
<keyword evidence="4" id="KW-1003">Cell membrane</keyword>
<dbReference type="SUPFAM" id="SSF81342">
    <property type="entry name" value="Transmembrane di-heme cytochromes"/>
    <property type="match status" value="1"/>
</dbReference>
<evidence type="ECO:0000256" key="11">
    <source>
        <dbReference type="ARBA" id="ARBA00023136"/>
    </source>
</evidence>
<comment type="similarity">
    <text evidence="12">Belongs to the cytochrome b561 family.</text>
</comment>
<dbReference type="InterPro" id="IPR052168">
    <property type="entry name" value="Cytochrome_b561_oxidase"/>
</dbReference>
<keyword evidence="7" id="KW-0479">Metal-binding</keyword>
<keyword evidence="9 14" id="KW-1133">Transmembrane helix</keyword>
<protein>
    <submittedName>
        <fullName evidence="16">Cytochrome b</fullName>
    </submittedName>
</protein>
<evidence type="ECO:0000256" key="10">
    <source>
        <dbReference type="ARBA" id="ARBA00023004"/>
    </source>
</evidence>
<dbReference type="PANTHER" id="PTHR30529:SF1">
    <property type="entry name" value="CYTOCHROME B561 HOMOLOG 2"/>
    <property type="match status" value="1"/>
</dbReference>
<evidence type="ECO:0000313" key="16">
    <source>
        <dbReference type="EMBL" id="NMG43121.1"/>
    </source>
</evidence>
<feature type="transmembrane region" description="Helical" evidence="14">
    <location>
        <begin position="112"/>
        <end position="130"/>
    </location>
</feature>
<evidence type="ECO:0000256" key="13">
    <source>
        <dbReference type="SAM" id="MobiDB-lite"/>
    </source>
</evidence>
<evidence type="ECO:0000256" key="4">
    <source>
        <dbReference type="ARBA" id="ARBA00022475"/>
    </source>
</evidence>
<evidence type="ECO:0000256" key="12">
    <source>
        <dbReference type="ARBA" id="ARBA00037975"/>
    </source>
</evidence>
<keyword evidence="8" id="KW-0249">Electron transport</keyword>
<dbReference type="InterPro" id="IPR011577">
    <property type="entry name" value="Cyt_b561_bac/Ni-Hgenase"/>
</dbReference>
<evidence type="ECO:0000256" key="9">
    <source>
        <dbReference type="ARBA" id="ARBA00022989"/>
    </source>
</evidence>
<sequence>MAQFGNTKQCYGIVAMALHWGMAGLLAGLVVLGLYAAQLPDVGFDKTKIRLVLLHKELGILALMLAGLRLAWRVGNALPRLVEGLPEWQQVVARFVHLCLYALMFAQPVTGWVMSSAAGIPVSFFGLFYLPDLVRYDEYLFRFLLALHQWLGYALTLLVALHVGAALEHHFVLRDETLRKMLPARARTDGLSPRGRARTRPLPSAPSR</sequence>
<dbReference type="InterPro" id="IPR016174">
    <property type="entry name" value="Di-haem_cyt_TM"/>
</dbReference>
<dbReference type="Proteomes" id="UP000623795">
    <property type="component" value="Unassembled WGS sequence"/>
</dbReference>
<reference evidence="16 17" key="1">
    <citation type="submission" date="2019-12" db="EMBL/GenBank/DDBJ databases">
        <title>Comparative genomics gives insights into the taxonomy of the Azoarcus-Aromatoleum group and reveals separate origins of nif in the plant-associated Azoarcus and non-plant-associated Aromatoleum sub-groups.</title>
        <authorList>
            <person name="Lafos M."/>
            <person name="Maluk M."/>
            <person name="Batista M."/>
            <person name="Junghare M."/>
            <person name="Carmona M."/>
            <person name="Faoro H."/>
            <person name="Cruz L.M."/>
            <person name="Battistoni F."/>
            <person name="De Souza E."/>
            <person name="Pedrosa F."/>
            <person name="Chen W.-M."/>
            <person name="Poole P.S."/>
            <person name="Dixon R.A."/>
            <person name="James E.K."/>
        </authorList>
    </citation>
    <scope>NUCLEOTIDE SEQUENCE [LARGE SCALE GENOMIC DNA]</scope>
    <source>
        <strain evidence="16 17">Td21</strain>
    </source>
</reference>
<organism evidence="16 17">
    <name type="scientific">Aromatoleum toluvorans</name>
    <dbReference type="NCBI Taxonomy" id="92002"/>
    <lineage>
        <taxon>Bacteria</taxon>
        <taxon>Pseudomonadati</taxon>
        <taxon>Pseudomonadota</taxon>
        <taxon>Betaproteobacteria</taxon>
        <taxon>Rhodocyclales</taxon>
        <taxon>Rhodocyclaceae</taxon>
        <taxon>Aromatoleum</taxon>
    </lineage>
</organism>
<feature type="transmembrane region" description="Helical" evidence="14">
    <location>
        <begin position="49"/>
        <end position="68"/>
    </location>
</feature>
<evidence type="ECO:0000256" key="3">
    <source>
        <dbReference type="ARBA" id="ARBA00022448"/>
    </source>
</evidence>
<name>A0ABX1PX94_9RHOO</name>
<evidence type="ECO:0000256" key="6">
    <source>
        <dbReference type="ARBA" id="ARBA00022692"/>
    </source>
</evidence>
<feature type="transmembrane region" description="Helical" evidence="14">
    <location>
        <begin position="150"/>
        <end position="173"/>
    </location>
</feature>
<comment type="caution">
    <text evidence="16">The sequence shown here is derived from an EMBL/GenBank/DDBJ whole genome shotgun (WGS) entry which is preliminary data.</text>
</comment>
<comment type="cofactor">
    <cofactor evidence="1">
        <name>heme b</name>
        <dbReference type="ChEBI" id="CHEBI:60344"/>
    </cofactor>
</comment>
<evidence type="ECO:0000256" key="1">
    <source>
        <dbReference type="ARBA" id="ARBA00001970"/>
    </source>
</evidence>